<dbReference type="SMART" id="SM00174">
    <property type="entry name" value="RHO"/>
    <property type="match status" value="1"/>
</dbReference>
<dbReference type="InterPro" id="IPR011333">
    <property type="entry name" value="SKP1/BTB/POZ_sf"/>
</dbReference>
<comment type="caution">
    <text evidence="3">The sequence shown here is derived from an EMBL/GenBank/DDBJ whole genome shotgun (WGS) entry which is preliminary data.</text>
</comment>
<evidence type="ECO:0000256" key="1">
    <source>
        <dbReference type="ARBA" id="ARBA00022741"/>
    </source>
</evidence>
<dbReference type="CDD" id="cd00154">
    <property type="entry name" value="Rab"/>
    <property type="match status" value="1"/>
</dbReference>
<dbReference type="SUPFAM" id="SSF52540">
    <property type="entry name" value="P-loop containing nucleoside triphosphate hydrolases"/>
    <property type="match status" value="1"/>
</dbReference>
<gene>
    <name evidence="3" type="ORF">M0813_25895</name>
</gene>
<dbReference type="SMART" id="SM00175">
    <property type="entry name" value="RAB"/>
    <property type="match status" value="1"/>
</dbReference>
<evidence type="ECO:0000313" key="4">
    <source>
        <dbReference type="Proteomes" id="UP001150062"/>
    </source>
</evidence>
<keyword evidence="4" id="KW-1185">Reference proteome</keyword>
<dbReference type="PROSITE" id="PS51419">
    <property type="entry name" value="RAB"/>
    <property type="match status" value="1"/>
</dbReference>
<dbReference type="EMBL" id="JAOAOG010000232">
    <property type="protein sequence ID" value="KAJ6238671.1"/>
    <property type="molecule type" value="Genomic_DNA"/>
</dbReference>
<keyword evidence="1" id="KW-0547">Nucleotide-binding</keyword>
<sequence>MGNQKIKKNQRRSVELRSKNENNKIKYVDPKNRTQFAKECWNEFARSRYQKEPYSTKIVMVGDQETGKTLILRQFVNNKPLFYFIVFGQGRFSIDLTPYIRTATAILLVFDITNRSSFENLDSRLTILRRHLSEFSPILLVGNKIDLAGKRVISVEEALKYAKKSGLSYIEVSAKEGTNIELLFKTCFALQFDIWRKKNYPALKWMDLAPSLLDIFEINSFNEDFAIFYKNQEFSDYIIKGNKCHRLIVEARLGNTMKDVEIVLNGYSKESVNIFFEWVYGDKVAYSNSELIQEICIKLGIQNYEKKNFVQDITALYKSGESKNFSVFVKDSKCRKDEDEDEDEDEEGGLIGEEEPGEEIPIHKIILLVRSGLFRSMFRNIQENLSTVTDHSARSIDTVKCILKFLYTDEIEMTADYDREIVLKELKDVVEFYQLNKRSTLLKFLEEN</sequence>
<evidence type="ECO:0000259" key="2">
    <source>
        <dbReference type="PROSITE" id="PS50097"/>
    </source>
</evidence>
<dbReference type="InterPro" id="IPR027417">
    <property type="entry name" value="P-loop_NTPase"/>
</dbReference>
<dbReference type="CDD" id="cd18186">
    <property type="entry name" value="BTB_POZ_ZBTB_KLHL-like"/>
    <property type="match status" value="1"/>
</dbReference>
<dbReference type="Gene3D" id="3.40.50.300">
    <property type="entry name" value="P-loop containing nucleotide triphosphate hydrolases"/>
    <property type="match status" value="1"/>
</dbReference>
<feature type="domain" description="BTB" evidence="2">
    <location>
        <begin position="346"/>
        <end position="415"/>
    </location>
</feature>
<protein>
    <submittedName>
        <fullName evidence="3">Ras-related protein rab-37</fullName>
    </submittedName>
</protein>
<accession>A0ABQ8Y1D9</accession>
<proteinExistence type="predicted"/>
<dbReference type="InterPro" id="IPR001806">
    <property type="entry name" value="Small_GTPase"/>
</dbReference>
<dbReference type="Pfam" id="PF00071">
    <property type="entry name" value="Ras"/>
    <property type="match status" value="1"/>
</dbReference>
<dbReference type="InterPro" id="IPR000210">
    <property type="entry name" value="BTB/POZ_dom"/>
</dbReference>
<dbReference type="Proteomes" id="UP001150062">
    <property type="component" value="Unassembled WGS sequence"/>
</dbReference>
<dbReference type="Pfam" id="PF00651">
    <property type="entry name" value="BTB"/>
    <property type="match status" value="1"/>
</dbReference>
<organism evidence="3 4">
    <name type="scientific">Anaeramoeba flamelloides</name>
    <dbReference type="NCBI Taxonomy" id="1746091"/>
    <lineage>
        <taxon>Eukaryota</taxon>
        <taxon>Metamonada</taxon>
        <taxon>Anaeramoebidae</taxon>
        <taxon>Anaeramoeba</taxon>
    </lineage>
</organism>
<dbReference type="PANTHER" id="PTHR47978">
    <property type="match status" value="1"/>
</dbReference>
<dbReference type="SMART" id="SM00173">
    <property type="entry name" value="RAS"/>
    <property type="match status" value="1"/>
</dbReference>
<name>A0ABQ8Y1D9_9EUKA</name>
<evidence type="ECO:0000313" key="3">
    <source>
        <dbReference type="EMBL" id="KAJ6238671.1"/>
    </source>
</evidence>
<dbReference type="SUPFAM" id="SSF54695">
    <property type="entry name" value="POZ domain"/>
    <property type="match status" value="1"/>
</dbReference>
<dbReference type="PROSITE" id="PS51421">
    <property type="entry name" value="RAS"/>
    <property type="match status" value="1"/>
</dbReference>
<dbReference type="Gene3D" id="3.30.710.10">
    <property type="entry name" value="Potassium Channel Kv1.1, Chain A"/>
    <property type="match status" value="1"/>
</dbReference>
<reference evidence="3" key="1">
    <citation type="submission" date="2022-08" db="EMBL/GenBank/DDBJ databases">
        <title>Novel sulfate-reducing endosymbionts in the free-living metamonad Anaeramoeba.</title>
        <authorList>
            <person name="Jerlstrom-Hultqvist J."/>
            <person name="Cepicka I."/>
            <person name="Gallot-Lavallee L."/>
            <person name="Salas-Leiva D."/>
            <person name="Curtis B.A."/>
            <person name="Zahonova K."/>
            <person name="Pipaliya S."/>
            <person name="Dacks J."/>
            <person name="Roger A.J."/>
        </authorList>
    </citation>
    <scope>NUCLEOTIDE SEQUENCE</scope>
    <source>
        <strain evidence="3">Schooner1</strain>
    </source>
</reference>
<dbReference type="PROSITE" id="PS50097">
    <property type="entry name" value="BTB"/>
    <property type="match status" value="1"/>
</dbReference>